<gene>
    <name evidence="3" type="ORF">HMPREF9623_01571</name>
</gene>
<dbReference type="RefSeq" id="WP_009533403.1">
    <property type="nucleotide sequence ID" value="NZ_JH590863.1"/>
</dbReference>
<dbReference type="EMBL" id="AGEL01000013">
    <property type="protein sequence ID" value="EHO16025.1"/>
    <property type="molecule type" value="Genomic_DNA"/>
</dbReference>
<evidence type="ECO:0000259" key="2">
    <source>
        <dbReference type="Pfam" id="PF15615"/>
    </source>
</evidence>
<dbReference type="Proteomes" id="UP000018466">
    <property type="component" value="Unassembled WGS sequence"/>
</dbReference>
<feature type="domain" description="TerB N-terminal" evidence="1">
    <location>
        <begin position="134"/>
        <end position="300"/>
    </location>
</feature>
<feature type="domain" description="TerB-C" evidence="2">
    <location>
        <begin position="441"/>
        <end position="607"/>
    </location>
</feature>
<evidence type="ECO:0000259" key="1">
    <source>
        <dbReference type="Pfam" id="PF13208"/>
    </source>
</evidence>
<protein>
    <recommendedName>
        <fullName evidence="5">TerB-C domain-containing protein</fullName>
    </recommendedName>
</protein>
<dbReference type="InterPro" id="IPR025266">
    <property type="entry name" value="TerB_N"/>
</dbReference>
<organism evidence="3 4">
    <name type="scientific">Stomatobaculum longum</name>
    <dbReference type="NCBI Taxonomy" id="796942"/>
    <lineage>
        <taxon>Bacteria</taxon>
        <taxon>Bacillati</taxon>
        <taxon>Bacillota</taxon>
        <taxon>Clostridia</taxon>
        <taxon>Lachnospirales</taxon>
        <taxon>Lachnospiraceae</taxon>
        <taxon>Stomatobaculum</taxon>
    </lineage>
</organism>
<dbReference type="GeneID" id="86941301"/>
<evidence type="ECO:0000313" key="3">
    <source>
        <dbReference type="EMBL" id="EHO16025.1"/>
    </source>
</evidence>
<sequence length="615" mass="69291">MRLSELTNYARERHHIEELHKWREMPELSVLVSPASGKWIALLMRERDAGGRIRERCDLRYSAFRELPARDYFTQGFRMPGWLGVRFGAETERAFLLHVFDLAVEEEAEKVEGYYRETAIPGRSELPARIEAIYACEDFLSAARAMEDYEDNSPFAGTVPLYQPEYRDLTPNELRGYFTWRAALRRGEFSPHCDAFVYLYLSELMLGVGAANAAETLDCMDAFASAYFVAGYGSEALQRNFKNWRFEYAVLNRVDAARVRAYENPALRHWDEALTVLREPEKQSDEAVFAALAELGGKKLTEARSVKGLGDKAAFYYAAIWRSSAPLLFAACFGSLRIREWKPFSDAPRLRAVCECAGQGFSYQLNELRSFAATGNGFTEYSYLRQQFDSKRFFAFLKEADTALRVRFLRGKASKDMSATQDIALQEAFSRAFASCEAAEAAQKLAAVPVRREKLADIRAAAEITTAALLTEAETGAEREELLRREAEKNCGLAELINGEESKQTGSAYAQVAAAAGATPAELANRGETAQTDQAGRTEMLDALERHCLAALLRGESVRAELRAAHCLTSLFAERVNEKLYERFQDICLASEGEELFLVPDYREELETLLRETEK</sequence>
<dbReference type="AlphaFoldDB" id="A0AA36Y3X5"/>
<dbReference type="Pfam" id="PF15615">
    <property type="entry name" value="TerB_C"/>
    <property type="match status" value="1"/>
</dbReference>
<evidence type="ECO:0008006" key="5">
    <source>
        <dbReference type="Google" id="ProtNLM"/>
    </source>
</evidence>
<evidence type="ECO:0000313" key="4">
    <source>
        <dbReference type="Proteomes" id="UP000018466"/>
    </source>
</evidence>
<dbReference type="Pfam" id="PF13208">
    <property type="entry name" value="TerB_N"/>
    <property type="match status" value="1"/>
</dbReference>
<dbReference type="InterPro" id="IPR028932">
    <property type="entry name" value="TerB-C"/>
</dbReference>
<proteinExistence type="predicted"/>
<reference evidence="3 4" key="1">
    <citation type="submission" date="2011-10" db="EMBL/GenBank/DDBJ databases">
        <title>The Genome Sequence of Lachnospiraceae bacterium ACC2.</title>
        <authorList>
            <consortium name="The Broad Institute Genome Sequencing Platform"/>
            <person name="Earl A."/>
            <person name="Ward D."/>
            <person name="Feldgarden M."/>
            <person name="Gevers D."/>
            <person name="Sizova M."/>
            <person name="Hazen A."/>
            <person name="Epstein S."/>
            <person name="Young S.K."/>
            <person name="Zeng Q."/>
            <person name="Gargeya S."/>
            <person name="Fitzgerald M."/>
            <person name="Haas B."/>
            <person name="Abouelleil A."/>
            <person name="Alvarado L."/>
            <person name="Arachchi H.M."/>
            <person name="Berlin A."/>
            <person name="Brown A."/>
            <person name="Chapman S.B."/>
            <person name="Chen Z."/>
            <person name="Dunbar C."/>
            <person name="Freedman E."/>
            <person name="Gearin G."/>
            <person name="Goldberg J."/>
            <person name="Griggs A."/>
            <person name="Gujja S."/>
            <person name="Heiman D."/>
            <person name="Howarth C."/>
            <person name="Larson L."/>
            <person name="Lui A."/>
            <person name="MacDonald P.J.P."/>
            <person name="Montmayeur A."/>
            <person name="Murphy C."/>
            <person name="Neiman D."/>
            <person name="Pearson M."/>
            <person name="Priest M."/>
            <person name="Roberts A."/>
            <person name="Saif S."/>
            <person name="Shea T."/>
            <person name="Shenoy N."/>
            <person name="Sisk P."/>
            <person name="Stolte C."/>
            <person name="Sykes S."/>
            <person name="Wortman J."/>
            <person name="Nusbaum C."/>
            <person name="Birren B."/>
        </authorList>
    </citation>
    <scope>NUCLEOTIDE SEQUENCE [LARGE SCALE GENOMIC DNA]</scope>
    <source>
        <strain evidence="3 4">ACC2</strain>
    </source>
</reference>
<name>A0AA36Y3X5_9FIRM</name>
<accession>A0AA36Y3X5</accession>
<keyword evidence="4" id="KW-1185">Reference proteome</keyword>
<comment type="caution">
    <text evidence="3">The sequence shown here is derived from an EMBL/GenBank/DDBJ whole genome shotgun (WGS) entry which is preliminary data.</text>
</comment>